<gene>
    <name evidence="1" type="ORF">AM571_PC00512</name>
</gene>
<protein>
    <submittedName>
        <fullName evidence="1">Uncharacterized protein</fullName>
    </submittedName>
</protein>
<dbReference type="Proteomes" id="UP000185109">
    <property type="component" value="Plasmid pRsp8C3c"/>
</dbReference>
<dbReference type="RefSeq" id="WP_074064147.1">
    <property type="nucleotide sequence ID" value="NZ_CP017244.1"/>
</dbReference>
<dbReference type="AlphaFoldDB" id="A0A1L5PDY5"/>
<geneLocation type="plasmid" evidence="2">
    <name>prsp8c3c</name>
</geneLocation>
<reference evidence="1 2" key="1">
    <citation type="submission" date="2016-09" db="EMBL/GenBank/DDBJ databases">
        <title>The complete genome sequences of Rhizobium gallicum, symbiovars gallicum and phaseoli, symbionts associated to common bean (Phaseolus vulgaris).</title>
        <authorList>
            <person name="Bustos P."/>
            <person name="Santamaria R.I."/>
            <person name="Perez-Carrascal O.M."/>
            <person name="Juarez S."/>
            <person name="Lozano L."/>
            <person name="Martinez-Flores I."/>
            <person name="Martinez-Romero E."/>
            <person name="Cevallos M."/>
            <person name="Romero D."/>
            <person name="Davila G."/>
            <person name="Gonzalez V."/>
        </authorList>
    </citation>
    <scope>NUCLEOTIDE SEQUENCE [LARGE SCALE GENOMIC DNA]</scope>
    <source>
        <strain evidence="1 2">8C-3</strain>
        <plasmid evidence="2">Plasmid prsp8c3c</plasmid>
    </source>
</reference>
<dbReference type="EMBL" id="CP017244">
    <property type="protein sequence ID" value="APO78250.1"/>
    <property type="molecule type" value="Genomic_DNA"/>
</dbReference>
<evidence type="ECO:0000313" key="1">
    <source>
        <dbReference type="EMBL" id="APO78250.1"/>
    </source>
</evidence>
<organism evidence="1 2">
    <name type="scientific">Rhizobium etli 8C-3</name>
    <dbReference type="NCBI Taxonomy" id="538025"/>
    <lineage>
        <taxon>Bacteria</taxon>
        <taxon>Pseudomonadati</taxon>
        <taxon>Pseudomonadota</taxon>
        <taxon>Alphaproteobacteria</taxon>
        <taxon>Hyphomicrobiales</taxon>
        <taxon>Rhizobiaceae</taxon>
        <taxon>Rhizobium/Agrobacterium group</taxon>
        <taxon>Rhizobium</taxon>
    </lineage>
</organism>
<name>A0A1L5PDY5_RHIET</name>
<keyword evidence="1" id="KW-0614">Plasmid</keyword>
<dbReference type="Gene3D" id="2.40.33.20">
    <property type="entry name" value="PK beta-barrel domain-like"/>
    <property type="match status" value="1"/>
</dbReference>
<accession>A0A1L5PDY5</accession>
<sequence>MFGRCRSVALRQAVVEFRAKVELEITGLRNPCSIDEFHPRLLKAVLDKRSNGKIVLRASVMTVVLKDGTVRIRANGIKTERSPPVLFVGEG</sequence>
<evidence type="ECO:0000313" key="2">
    <source>
        <dbReference type="Proteomes" id="UP000185109"/>
    </source>
</evidence>
<proteinExistence type="predicted"/>